<sequence length="283" mass="30421">MTTQNLTIDVQVHAYERNHPGRPWAGFLQGPAQVTGDDMVSAMDAVGVDGAILISPFSLYQYDASYAQEVYAKHPGKFGLVRPFNPLSETAADDVAEWAATPGVVGARIMLTAGEYEENHIGLNAILAAGGKAGIPVNVMAAGKLPLLGGLARRNPNTQIIIDHLGLAQPFLPPAPPEPFGDLANVVALAAYDNVAIKISGAGTLSHQPFPYPDIWEPLANIFDAFGFGRCLWGTDWTRAVELLNYKEGVEAFRVTDTLSDSERSELMGGTLTKIYKWSPQKS</sequence>
<dbReference type="Pfam" id="PF04909">
    <property type="entry name" value="Amidohydro_2"/>
    <property type="match status" value="1"/>
</dbReference>
<organism evidence="2">
    <name type="scientific">marine metagenome</name>
    <dbReference type="NCBI Taxonomy" id="408172"/>
    <lineage>
        <taxon>unclassified sequences</taxon>
        <taxon>metagenomes</taxon>
        <taxon>ecological metagenomes</taxon>
    </lineage>
</organism>
<dbReference type="GO" id="GO:0016787">
    <property type="term" value="F:hydrolase activity"/>
    <property type="evidence" value="ECO:0007669"/>
    <property type="project" value="InterPro"/>
</dbReference>
<proteinExistence type="predicted"/>
<dbReference type="InterPro" id="IPR032466">
    <property type="entry name" value="Metal_Hydrolase"/>
</dbReference>
<dbReference type="SUPFAM" id="SSF51556">
    <property type="entry name" value="Metallo-dependent hydrolases"/>
    <property type="match status" value="1"/>
</dbReference>
<dbReference type="PANTHER" id="PTHR35563:SF2">
    <property type="entry name" value="BARREL METAL-DEPENDENT HYDROLASE, PUTATIVE (AFU_ORTHOLOGUE AFUA_1G16240)-RELATED"/>
    <property type="match status" value="1"/>
</dbReference>
<accession>A0A381WP67</accession>
<evidence type="ECO:0000259" key="1">
    <source>
        <dbReference type="Pfam" id="PF04909"/>
    </source>
</evidence>
<feature type="domain" description="Amidohydrolase-related" evidence="1">
    <location>
        <begin position="8"/>
        <end position="277"/>
    </location>
</feature>
<gene>
    <name evidence="2" type="ORF">METZ01_LOCUS107170</name>
</gene>
<dbReference type="Gene3D" id="3.20.20.140">
    <property type="entry name" value="Metal-dependent hydrolases"/>
    <property type="match status" value="1"/>
</dbReference>
<dbReference type="AlphaFoldDB" id="A0A381WP67"/>
<dbReference type="EMBL" id="UINC01012437">
    <property type="protein sequence ID" value="SVA54316.1"/>
    <property type="molecule type" value="Genomic_DNA"/>
</dbReference>
<dbReference type="PANTHER" id="PTHR35563">
    <property type="entry name" value="BARREL METAL-DEPENDENT HYDROLASE, PUTATIVE (AFU_ORTHOLOGUE AFUA_1G16240)-RELATED"/>
    <property type="match status" value="1"/>
</dbReference>
<protein>
    <recommendedName>
        <fullName evidence="1">Amidohydrolase-related domain-containing protein</fullName>
    </recommendedName>
</protein>
<reference evidence="2" key="1">
    <citation type="submission" date="2018-05" db="EMBL/GenBank/DDBJ databases">
        <authorList>
            <person name="Lanie J.A."/>
            <person name="Ng W.-L."/>
            <person name="Kazmierczak K.M."/>
            <person name="Andrzejewski T.M."/>
            <person name="Davidsen T.M."/>
            <person name="Wayne K.J."/>
            <person name="Tettelin H."/>
            <person name="Glass J.I."/>
            <person name="Rusch D."/>
            <person name="Podicherti R."/>
            <person name="Tsui H.-C.T."/>
            <person name="Winkler M.E."/>
        </authorList>
    </citation>
    <scope>NUCLEOTIDE SEQUENCE</scope>
</reference>
<dbReference type="InterPro" id="IPR006680">
    <property type="entry name" value="Amidohydro-rel"/>
</dbReference>
<dbReference type="InterPro" id="IPR052358">
    <property type="entry name" value="Aro_Compnd_Degr_Hydrolases"/>
</dbReference>
<evidence type="ECO:0000313" key="2">
    <source>
        <dbReference type="EMBL" id="SVA54316.1"/>
    </source>
</evidence>
<name>A0A381WP67_9ZZZZ</name>